<reference evidence="1 2" key="1">
    <citation type="submission" date="2023-10" db="EMBL/GenBank/DDBJ databases">
        <title>Sphingomonas sp. HF-S4 16S ribosomal RNA gene Genome sequencing and assembly.</title>
        <authorList>
            <person name="Lee H."/>
        </authorList>
    </citation>
    <scope>NUCLEOTIDE SEQUENCE [LARGE SCALE GENOMIC DNA]</scope>
    <source>
        <strain evidence="1 2">HF-S4</strain>
    </source>
</reference>
<organism evidence="1 2">
    <name type="scientific">Sphingomonas agrestis</name>
    <dbReference type="NCBI Taxonomy" id="3080540"/>
    <lineage>
        <taxon>Bacteria</taxon>
        <taxon>Pseudomonadati</taxon>
        <taxon>Pseudomonadota</taxon>
        <taxon>Alphaproteobacteria</taxon>
        <taxon>Sphingomonadales</taxon>
        <taxon>Sphingomonadaceae</taxon>
        <taxon>Sphingomonas</taxon>
    </lineage>
</organism>
<gene>
    <name evidence="1" type="ORF">RZN05_03550</name>
</gene>
<name>A0ABU3Y3Z4_9SPHN</name>
<comment type="caution">
    <text evidence="1">The sequence shown here is derived from an EMBL/GenBank/DDBJ whole genome shotgun (WGS) entry which is preliminary data.</text>
</comment>
<evidence type="ECO:0000313" key="2">
    <source>
        <dbReference type="Proteomes" id="UP001273531"/>
    </source>
</evidence>
<dbReference type="Proteomes" id="UP001273531">
    <property type="component" value="Unassembled WGS sequence"/>
</dbReference>
<accession>A0ABU3Y3Z4</accession>
<protein>
    <recommendedName>
        <fullName evidence="3">STAS domain-containing protein</fullName>
    </recommendedName>
</protein>
<proteinExistence type="predicted"/>
<keyword evidence="2" id="KW-1185">Reference proteome</keyword>
<dbReference type="RefSeq" id="WP_317225244.1">
    <property type="nucleotide sequence ID" value="NZ_JAWJEJ010000001.1"/>
</dbReference>
<dbReference type="EMBL" id="JAWJEJ010000001">
    <property type="protein sequence ID" value="MDV3456044.1"/>
    <property type="molecule type" value="Genomic_DNA"/>
</dbReference>
<evidence type="ECO:0000313" key="1">
    <source>
        <dbReference type="EMBL" id="MDV3456044.1"/>
    </source>
</evidence>
<evidence type="ECO:0008006" key="3">
    <source>
        <dbReference type="Google" id="ProtNLM"/>
    </source>
</evidence>
<sequence>MSVRVEGEVILLVGRCQAEDAEALLVALQESAARIVDLAEVQRMHLAVAQVLLAVRPTVQGSPTNAFLARYFVNLLQ</sequence>